<comment type="caution">
    <text evidence="11">The sequence shown here is derived from an EMBL/GenBank/DDBJ whole genome shotgun (WGS) entry which is preliminary data.</text>
</comment>
<dbReference type="PIRSF" id="PIRSF023803">
    <property type="entry name" value="Ribonuclease_P_prd"/>
    <property type="match status" value="1"/>
</dbReference>
<keyword evidence="5 10" id="KW-0819">tRNA processing</keyword>
<reference evidence="11 12" key="2">
    <citation type="journal article" date="2014" name="J. Gen. Appl. Microbiol.">
        <title>The early diverging ascomycetous budding yeast Saitoella complicata has three histone deacetylases belonging to the Clr6, Hos2, and Rpd3 lineages.</title>
        <authorList>
            <person name="Nishida H."/>
            <person name="Matsumoto T."/>
            <person name="Kondo S."/>
            <person name="Hamamoto M."/>
            <person name="Yoshikawa H."/>
        </authorList>
    </citation>
    <scope>NUCLEOTIDE SEQUENCE [LARGE SCALE GENOMIC DNA]</scope>
    <source>
        <strain evidence="11 12">NRRL Y-17804</strain>
    </source>
</reference>
<evidence type="ECO:0000256" key="9">
    <source>
        <dbReference type="ARBA" id="ARBA00055200"/>
    </source>
</evidence>
<dbReference type="EC" id="3.1.26.5" evidence="4 10"/>
<comment type="subcellular location">
    <subcellularLocation>
        <location evidence="2">Nucleus</location>
    </subcellularLocation>
</comment>
<dbReference type="GO" id="GO:0004526">
    <property type="term" value="F:ribonuclease P activity"/>
    <property type="evidence" value="ECO:0007669"/>
    <property type="project" value="UniProtKB-EC"/>
</dbReference>
<keyword evidence="6" id="KW-0378">Hydrolase</keyword>
<comment type="catalytic activity">
    <reaction evidence="1 10">
        <text>Endonucleolytic cleavage of RNA, removing 5'-extranucleotides from tRNA precursor.</text>
        <dbReference type="EC" id="3.1.26.5"/>
    </reaction>
</comment>
<proteinExistence type="inferred from homology"/>
<evidence type="ECO:0000256" key="8">
    <source>
        <dbReference type="ARBA" id="ARBA00044198"/>
    </source>
</evidence>
<keyword evidence="7" id="KW-0539">Nucleus</keyword>
<dbReference type="InterPro" id="IPR002759">
    <property type="entry name" value="Pop5/Rpp14/Rnp2-like"/>
</dbReference>
<dbReference type="GO" id="GO:0000172">
    <property type="term" value="C:ribonuclease MRP complex"/>
    <property type="evidence" value="ECO:0007669"/>
    <property type="project" value="UniProtKB-ARBA"/>
</dbReference>
<dbReference type="GO" id="GO:0001682">
    <property type="term" value="P:tRNA 5'-leader removal"/>
    <property type="evidence" value="ECO:0007669"/>
    <property type="project" value="InterPro"/>
</dbReference>
<evidence type="ECO:0000313" key="11">
    <source>
        <dbReference type="EMBL" id="GAO47066.1"/>
    </source>
</evidence>
<reference evidence="11 12" key="1">
    <citation type="journal article" date="2011" name="J. Gen. Appl. Microbiol.">
        <title>Draft genome sequencing of the enigmatic yeast Saitoella complicata.</title>
        <authorList>
            <person name="Nishida H."/>
            <person name="Hamamoto M."/>
            <person name="Sugiyama J."/>
        </authorList>
    </citation>
    <scope>NUCLEOTIDE SEQUENCE [LARGE SCALE GENOMIC DNA]</scope>
    <source>
        <strain evidence="11 12">NRRL Y-17804</strain>
    </source>
</reference>
<evidence type="ECO:0000256" key="1">
    <source>
        <dbReference type="ARBA" id="ARBA00000928"/>
    </source>
</evidence>
<dbReference type="OMA" id="IVRCPRA"/>
<dbReference type="Proteomes" id="UP000033140">
    <property type="component" value="Unassembled WGS sequence"/>
</dbReference>
<protein>
    <recommendedName>
        <fullName evidence="8 10">Ribonuclease P/MRP protein subunit POP5</fullName>
        <ecNumber evidence="4 10">3.1.26.5</ecNumber>
    </recommendedName>
</protein>
<evidence type="ECO:0000256" key="2">
    <source>
        <dbReference type="ARBA" id="ARBA00004123"/>
    </source>
</evidence>
<evidence type="ECO:0000256" key="10">
    <source>
        <dbReference type="PIRNR" id="PIRNR023803"/>
    </source>
</evidence>
<dbReference type="SUPFAM" id="SSF160350">
    <property type="entry name" value="Rnp2-like"/>
    <property type="match status" value="1"/>
</dbReference>
<organism evidence="11 12">
    <name type="scientific">Saitoella complicata (strain BCRC 22490 / CBS 7301 / JCM 7358 / NBRC 10748 / NRRL Y-17804)</name>
    <dbReference type="NCBI Taxonomy" id="698492"/>
    <lineage>
        <taxon>Eukaryota</taxon>
        <taxon>Fungi</taxon>
        <taxon>Dikarya</taxon>
        <taxon>Ascomycota</taxon>
        <taxon>Taphrinomycotina</taxon>
        <taxon>Taphrinomycotina incertae sedis</taxon>
        <taxon>Saitoella</taxon>
    </lineage>
</organism>
<evidence type="ECO:0000256" key="4">
    <source>
        <dbReference type="ARBA" id="ARBA00012179"/>
    </source>
</evidence>
<dbReference type="GO" id="GO:0033204">
    <property type="term" value="F:ribonuclease P RNA binding"/>
    <property type="evidence" value="ECO:0007669"/>
    <property type="project" value="InterPro"/>
</dbReference>
<evidence type="ECO:0000256" key="5">
    <source>
        <dbReference type="ARBA" id="ARBA00022694"/>
    </source>
</evidence>
<dbReference type="RefSeq" id="XP_019026344.1">
    <property type="nucleotide sequence ID" value="XM_019171003.1"/>
</dbReference>
<reference evidence="11 12" key="3">
    <citation type="journal article" date="2015" name="Genome Announc.">
        <title>Draft Genome Sequence of the Archiascomycetous Yeast Saitoella complicata.</title>
        <authorList>
            <person name="Yamauchi K."/>
            <person name="Kondo S."/>
            <person name="Hamamoto M."/>
            <person name="Takahashi Y."/>
            <person name="Ogura Y."/>
            <person name="Hayashi T."/>
            <person name="Nishida H."/>
        </authorList>
    </citation>
    <scope>NUCLEOTIDE SEQUENCE [LARGE SCALE GENOMIC DNA]</scope>
    <source>
        <strain evidence="11 12">NRRL Y-17804</strain>
    </source>
</reference>
<dbReference type="PANTHER" id="PTHR15441:SF2">
    <property type="entry name" value="RIBONUCLEASE P_MRP PROTEIN SUBUNIT POP5"/>
    <property type="match status" value="1"/>
</dbReference>
<evidence type="ECO:0000256" key="6">
    <source>
        <dbReference type="ARBA" id="ARBA00022801"/>
    </source>
</evidence>
<dbReference type="InterPro" id="IPR016819">
    <property type="entry name" value="RNase_P/MRP_POP5"/>
</dbReference>
<dbReference type="GO" id="GO:0000460">
    <property type="term" value="P:maturation of 5.8S rRNA"/>
    <property type="evidence" value="ECO:0007669"/>
    <property type="project" value="UniProtKB-ARBA"/>
</dbReference>
<dbReference type="PANTHER" id="PTHR15441">
    <property type="entry name" value="RIBONUCLEASE P PROTEIN SUBUNIT P14"/>
    <property type="match status" value="1"/>
</dbReference>
<dbReference type="FunFam" id="3.30.70.3250:FF:000004">
    <property type="entry name" value="Ribonuclease P/MRP protein subunit POP5"/>
    <property type="match status" value="1"/>
</dbReference>
<dbReference type="GO" id="GO:0030681">
    <property type="term" value="C:multimeric ribonuclease P complex"/>
    <property type="evidence" value="ECO:0007669"/>
    <property type="project" value="TreeGrafter"/>
</dbReference>
<evidence type="ECO:0000256" key="3">
    <source>
        <dbReference type="ARBA" id="ARBA00010800"/>
    </source>
</evidence>
<evidence type="ECO:0000256" key="7">
    <source>
        <dbReference type="ARBA" id="ARBA00023242"/>
    </source>
</evidence>
<dbReference type="OrthoDB" id="24745at2759"/>
<dbReference type="AlphaFoldDB" id="A0A0E9NBJ4"/>
<sequence length="148" mass="16048">MVRLKQRYILFNIIYPDSPSLSSSGSSSSSSSSLTFSHPTDAKLTPQALAHLIREQIQANFGDWGSGVVAATLNVKYFSHATSTGILRVTRQHFRLAWAALTFLTEILGRGCVIKVVRVSGTIKKAEMEVIKRGRAGILATSGSIIEP</sequence>
<name>A0A0E9NBJ4_SAICN</name>
<comment type="function">
    <text evidence="9">Component of ribonuclease P, a protein complex that generates mature tRNA molecules by cleaving their 5'-ends. Also a component of RNase MRP, which cleaves pre-rRNA sequences.</text>
</comment>
<dbReference type="GO" id="GO:0005730">
    <property type="term" value="C:nucleolus"/>
    <property type="evidence" value="ECO:0007669"/>
    <property type="project" value="TreeGrafter"/>
</dbReference>
<keyword evidence="12" id="KW-1185">Reference proteome</keyword>
<accession>A0A0E9NBJ4</accession>
<dbReference type="EMBL" id="BACD03000007">
    <property type="protein sequence ID" value="GAO47066.1"/>
    <property type="molecule type" value="Genomic_DNA"/>
</dbReference>
<comment type="similarity">
    <text evidence="3 10">Belongs to the eukaryotic/archaeal RNase P protein component 2 family.</text>
</comment>
<dbReference type="Gene3D" id="3.30.70.3250">
    <property type="entry name" value="Ribonuclease P, Pop5 subunit"/>
    <property type="match status" value="1"/>
</dbReference>
<evidence type="ECO:0000313" key="12">
    <source>
        <dbReference type="Proteomes" id="UP000033140"/>
    </source>
</evidence>
<dbReference type="InterPro" id="IPR038085">
    <property type="entry name" value="Rnp2-like_sf"/>
</dbReference>
<gene>
    <name evidence="11" type="ORF">G7K_1278-t1</name>
</gene>
<dbReference type="Pfam" id="PF01900">
    <property type="entry name" value="RNase_P_Rpp14"/>
    <property type="match status" value="1"/>
</dbReference>
<dbReference type="STRING" id="698492.A0A0E9NBJ4"/>